<keyword evidence="1" id="KW-0175">Coiled coil</keyword>
<feature type="region of interest" description="Disordered" evidence="2">
    <location>
        <begin position="145"/>
        <end position="165"/>
    </location>
</feature>
<feature type="coiled-coil region" evidence="1">
    <location>
        <begin position="265"/>
        <end position="383"/>
    </location>
</feature>
<dbReference type="Proteomes" id="UP000324585">
    <property type="component" value="Unassembled WGS sequence"/>
</dbReference>
<accession>A0A5J4Z292</accession>
<reference evidence="4" key="1">
    <citation type="journal article" date="2019" name="Nat. Commun.">
        <title>Expansion of phycobilisome linker gene families in mesophilic red algae.</title>
        <authorList>
            <person name="Lee J."/>
            <person name="Kim D."/>
            <person name="Bhattacharya D."/>
            <person name="Yoon H.S."/>
        </authorList>
    </citation>
    <scope>NUCLEOTIDE SEQUENCE [LARGE SCALE GENOMIC DNA]</scope>
    <source>
        <strain evidence="4">CCMP 1328</strain>
    </source>
</reference>
<evidence type="ECO:0000313" key="3">
    <source>
        <dbReference type="EMBL" id="KAA8497736.1"/>
    </source>
</evidence>
<feature type="compositionally biased region" description="Basic and acidic residues" evidence="2">
    <location>
        <begin position="508"/>
        <end position="522"/>
    </location>
</feature>
<feature type="region of interest" description="Disordered" evidence="2">
    <location>
        <begin position="73"/>
        <end position="121"/>
    </location>
</feature>
<feature type="region of interest" description="Disordered" evidence="2">
    <location>
        <begin position="497"/>
        <end position="539"/>
    </location>
</feature>
<sequence length="636" mass="73155">MVRVRRRCEQVQTVRNATTSLTMSEQNVELMQRKSLDHLLRQMSSEEKTHFTDGGTSGKPMNFLEELGRSLEVSDDPKDRGKFRVTSTDSHSVSMSAGQLNDTSGTRAVSERNMARSNSARDLQGELEELFEEMRRLVGFERLRESASQEDESGGSSPAMLSGGQVGKEVVRHELRLLIKQLKKVSPFENEAEMRALERRLSVRTEELRKVKNAVKESEYIRKRKEEVDAKIILDFQAQNKRLKHDLMRYRKARRDVMTENDVLKEQLENALSVTETSKVELEETLERLETARERVRALEHEKDTLDVRSSNQNDLFVKKYEELLVEVKALRLENEKLTKQYEVEQRNAHEYRRLYTQTEGTKKRLEMTVKDLRAELVEEHHRSVNAGMEVKEVKEKFENLKIEFVEVKTLSAEQQSVMQSKIRELYEVQESVLGELRELQASQNSSQLKSLTMKTVRLRNLANVIFKKRGAEEEYEMQRIEEDNTSLTAGLMEEFGSPSTALSPLGRPDDTLVGRDPKTSRAESVSAQKKGAKATGKSKLSAYEQSLELANQQAAKDLEELKATVAQKESQIENLEARLSNAHKKIGESERRIEELRQNKVREARNFSTPEINNAQGEIDRLQKQYKKQSLFSGN</sequence>
<dbReference type="EMBL" id="VRMN01000001">
    <property type="protein sequence ID" value="KAA8497736.1"/>
    <property type="molecule type" value="Genomic_DNA"/>
</dbReference>
<proteinExistence type="predicted"/>
<protein>
    <submittedName>
        <fullName evidence="3">Uncharacterized protein</fullName>
    </submittedName>
</protein>
<feature type="region of interest" description="Disordered" evidence="2">
    <location>
        <begin position="602"/>
        <end position="621"/>
    </location>
</feature>
<evidence type="ECO:0000256" key="1">
    <source>
        <dbReference type="SAM" id="Coils"/>
    </source>
</evidence>
<dbReference type="AlphaFoldDB" id="A0A5J4Z292"/>
<comment type="caution">
    <text evidence="3">The sequence shown here is derived from an EMBL/GenBank/DDBJ whole genome shotgun (WGS) entry which is preliminary data.</text>
</comment>
<feature type="compositionally biased region" description="Polar residues" evidence="2">
    <location>
        <begin position="85"/>
        <end position="107"/>
    </location>
</feature>
<feature type="compositionally biased region" description="Polar residues" evidence="2">
    <location>
        <begin position="607"/>
        <end position="617"/>
    </location>
</feature>
<keyword evidence="4" id="KW-1185">Reference proteome</keyword>
<evidence type="ECO:0000313" key="4">
    <source>
        <dbReference type="Proteomes" id="UP000324585"/>
    </source>
</evidence>
<name>A0A5J4Z292_PORPP</name>
<organism evidence="3 4">
    <name type="scientific">Porphyridium purpureum</name>
    <name type="common">Red alga</name>
    <name type="synonym">Porphyridium cruentum</name>
    <dbReference type="NCBI Taxonomy" id="35688"/>
    <lineage>
        <taxon>Eukaryota</taxon>
        <taxon>Rhodophyta</taxon>
        <taxon>Bangiophyceae</taxon>
        <taxon>Porphyridiales</taxon>
        <taxon>Porphyridiaceae</taxon>
        <taxon>Porphyridium</taxon>
    </lineage>
</organism>
<gene>
    <name evidence="3" type="ORF">FVE85_5321</name>
</gene>
<dbReference type="Gene3D" id="1.20.5.340">
    <property type="match status" value="1"/>
</dbReference>
<evidence type="ECO:0000256" key="2">
    <source>
        <dbReference type="SAM" id="MobiDB-lite"/>
    </source>
</evidence>